<name>A0AAW8PXW9_VIBPH</name>
<evidence type="ECO:0000313" key="1">
    <source>
        <dbReference type="EMBL" id="MDS1820792.1"/>
    </source>
</evidence>
<accession>A0AAW8PXW9</accession>
<protein>
    <submittedName>
        <fullName evidence="1">Uncharacterized protein</fullName>
    </submittedName>
</protein>
<reference evidence="1" key="1">
    <citation type="submission" date="2023-06" db="EMBL/GenBank/DDBJ databases">
        <title>Genomic Diversity of Vibrio spp. and Metagenomic Analysis of Pathogens in Florida Gulf Coastal Waters Following Hurricane Ian.</title>
        <authorList>
            <person name="Brumfield K.D."/>
        </authorList>
    </citation>
    <scope>NUCLEOTIDE SEQUENCE</scope>
    <source>
        <strain evidence="1">WBS2B-138</strain>
    </source>
</reference>
<dbReference type="Proteomes" id="UP001253193">
    <property type="component" value="Unassembled WGS sequence"/>
</dbReference>
<organism evidence="1 2">
    <name type="scientific">Vibrio parahaemolyticus</name>
    <dbReference type="NCBI Taxonomy" id="670"/>
    <lineage>
        <taxon>Bacteria</taxon>
        <taxon>Pseudomonadati</taxon>
        <taxon>Pseudomonadota</taxon>
        <taxon>Gammaproteobacteria</taxon>
        <taxon>Vibrionales</taxon>
        <taxon>Vibrionaceae</taxon>
        <taxon>Vibrio</taxon>
    </lineage>
</organism>
<dbReference type="EMBL" id="JAUHGG010000003">
    <property type="protein sequence ID" value="MDS1820792.1"/>
    <property type="molecule type" value="Genomic_DNA"/>
</dbReference>
<comment type="caution">
    <text evidence="1">The sequence shown here is derived from an EMBL/GenBank/DDBJ whole genome shotgun (WGS) entry which is preliminary data.</text>
</comment>
<gene>
    <name evidence="1" type="ORF">QX249_09010</name>
</gene>
<dbReference type="AlphaFoldDB" id="A0AAW8PXW9"/>
<sequence>MNDFRHIYNDEQIANLDPIKDKKEILARSDLDWKYEVKPLFYYNTHTEIVLSGSKQLLINRNGVMTKVAVRGEDFHIISIDDLYDVFLTLKEPLNLSLYAIGHTREGKFIYIVAEMVRRNNVVETDLGFRHCIIIHTVNDGNGKTKISPVWLKNDEIQYQLSVIGGKDKKGEPLYLSTCYEISHHFNFDSLEAAMEVKTIIEERNDDFEARISELNEIEISEKHIEEFHHRIHRRFAIGNEKTKIAYAKITKELLLHYKAFNKNLPKEYKDSLFSLYLSFIAFIDTEKKRKLGKNGRITSINFTHDNVTKRVAFEEIFKVGGIVLNEKSHEVDDKNTTSYY</sequence>
<evidence type="ECO:0000313" key="2">
    <source>
        <dbReference type="Proteomes" id="UP001253193"/>
    </source>
</evidence>
<proteinExistence type="predicted"/>
<dbReference type="RefSeq" id="WP_311019569.1">
    <property type="nucleotide sequence ID" value="NZ_JAUHGG010000003.1"/>
</dbReference>